<dbReference type="OrthoDB" id="192608at2759"/>
<dbReference type="Proteomes" id="UP000281553">
    <property type="component" value="Unassembled WGS sequence"/>
</dbReference>
<evidence type="ECO:0000313" key="1">
    <source>
        <dbReference type="EMBL" id="VDN16318.1"/>
    </source>
</evidence>
<dbReference type="AlphaFoldDB" id="A0A3P7M245"/>
<accession>A0A3P7M245</accession>
<reference evidence="1 2" key="1">
    <citation type="submission" date="2018-11" db="EMBL/GenBank/DDBJ databases">
        <authorList>
            <consortium name="Pathogen Informatics"/>
        </authorList>
    </citation>
    <scope>NUCLEOTIDE SEQUENCE [LARGE SCALE GENOMIC DNA]</scope>
</reference>
<dbReference type="GO" id="GO:0016020">
    <property type="term" value="C:membrane"/>
    <property type="evidence" value="ECO:0007669"/>
    <property type="project" value="TreeGrafter"/>
</dbReference>
<dbReference type="GO" id="GO:0030139">
    <property type="term" value="C:endocytic vesicle"/>
    <property type="evidence" value="ECO:0007669"/>
    <property type="project" value="TreeGrafter"/>
</dbReference>
<sequence>MTLNSHALEIKAVPWRGRVTLEARAGALCSIQAFLEYCAPAMSSENVTRRLLPILECALNLLSQLPDIVRSFGSHLAPAAALVRLRLYRCLALLPPTSFAGEFWAVC</sequence>
<dbReference type="GO" id="GO:0042147">
    <property type="term" value="P:retrograde transport, endosome to Golgi"/>
    <property type="evidence" value="ECO:0007669"/>
    <property type="project" value="TreeGrafter"/>
</dbReference>
<gene>
    <name evidence="1" type="ORF">DILT_LOCUS12149</name>
</gene>
<dbReference type="GO" id="GO:0008104">
    <property type="term" value="P:intracellular protein localization"/>
    <property type="evidence" value="ECO:0007669"/>
    <property type="project" value="TreeGrafter"/>
</dbReference>
<organism evidence="1 2">
    <name type="scientific">Dibothriocephalus latus</name>
    <name type="common">Fish tapeworm</name>
    <name type="synonym">Diphyllobothrium latum</name>
    <dbReference type="NCBI Taxonomy" id="60516"/>
    <lineage>
        <taxon>Eukaryota</taxon>
        <taxon>Metazoa</taxon>
        <taxon>Spiralia</taxon>
        <taxon>Lophotrochozoa</taxon>
        <taxon>Platyhelminthes</taxon>
        <taxon>Cestoda</taxon>
        <taxon>Eucestoda</taxon>
        <taxon>Diphyllobothriidea</taxon>
        <taxon>Diphyllobothriidae</taxon>
        <taxon>Dibothriocephalus</taxon>
    </lineage>
</organism>
<keyword evidence="2" id="KW-1185">Reference proteome</keyword>
<dbReference type="GO" id="GO:0006897">
    <property type="term" value="P:endocytosis"/>
    <property type="evidence" value="ECO:0007669"/>
    <property type="project" value="TreeGrafter"/>
</dbReference>
<dbReference type="InterPro" id="IPR040108">
    <property type="entry name" value="Laa1/Sip1/HEATR5"/>
</dbReference>
<name>A0A3P7M245_DIBLA</name>
<dbReference type="EMBL" id="UYRU01065425">
    <property type="protein sequence ID" value="VDN16318.1"/>
    <property type="molecule type" value="Genomic_DNA"/>
</dbReference>
<dbReference type="PANTHER" id="PTHR21663">
    <property type="entry name" value="HYPOTHETICAL HEAT DOMAIN-CONTAINING"/>
    <property type="match status" value="1"/>
</dbReference>
<dbReference type="GO" id="GO:0005794">
    <property type="term" value="C:Golgi apparatus"/>
    <property type="evidence" value="ECO:0007669"/>
    <property type="project" value="TreeGrafter"/>
</dbReference>
<proteinExistence type="predicted"/>
<dbReference type="PANTHER" id="PTHR21663:SF0">
    <property type="entry name" value="HEAT REPEAT-CONTAINING PROTEIN 5B"/>
    <property type="match status" value="1"/>
</dbReference>
<dbReference type="GO" id="GO:0005829">
    <property type="term" value="C:cytosol"/>
    <property type="evidence" value="ECO:0007669"/>
    <property type="project" value="GOC"/>
</dbReference>
<evidence type="ECO:0000313" key="2">
    <source>
        <dbReference type="Proteomes" id="UP000281553"/>
    </source>
</evidence>
<protein>
    <submittedName>
        <fullName evidence="1">Uncharacterized protein</fullName>
    </submittedName>
</protein>